<feature type="signal peptide" evidence="2">
    <location>
        <begin position="1"/>
        <end position="29"/>
    </location>
</feature>
<accession>A0A1Z4MSS7</accession>
<evidence type="ECO:0000256" key="1">
    <source>
        <dbReference type="SAM" id="MobiDB-lite"/>
    </source>
</evidence>
<dbReference type="Proteomes" id="UP000218785">
    <property type="component" value="Chromosome"/>
</dbReference>
<name>A0A1Z4MSS7_9CYAN</name>
<dbReference type="AlphaFoldDB" id="A0A1Z4MSS7"/>
<proteinExistence type="predicted"/>
<feature type="chain" id="PRO_5012735183" evidence="2">
    <location>
        <begin position="30"/>
        <end position="204"/>
    </location>
</feature>
<keyword evidence="2" id="KW-0732">Signal</keyword>
<keyword evidence="4" id="KW-1185">Reference proteome</keyword>
<sequence length="204" mass="21629">MKKQKFPLSFGLVLMLSTVLLATANRTNAGTFVNQGTSQESSGYSGGSFIPPNPITRPPQIVPGTNLELGPNGELIVTAEAQAALNQAASEITSQTAGANTISGAILVLLKGQDSFDSAKTQLQTNLVTLGASQESVQAFITSISGLLATENVNITQFNNAVNAWNNLIKQLSPQSLREFMKNQDIAKLAKDLKKLRQALKKAS</sequence>
<dbReference type="EMBL" id="AP018248">
    <property type="protein sequence ID" value="BAY96509.1"/>
    <property type="molecule type" value="Genomic_DNA"/>
</dbReference>
<organism evidence="3 4">
    <name type="scientific">Tolypothrix tenuis PCC 7101</name>
    <dbReference type="NCBI Taxonomy" id="231146"/>
    <lineage>
        <taxon>Bacteria</taxon>
        <taxon>Bacillati</taxon>
        <taxon>Cyanobacteriota</taxon>
        <taxon>Cyanophyceae</taxon>
        <taxon>Nostocales</taxon>
        <taxon>Tolypothrichaceae</taxon>
        <taxon>Tolypothrix</taxon>
    </lineage>
</organism>
<evidence type="ECO:0000313" key="3">
    <source>
        <dbReference type="EMBL" id="BAY96509.1"/>
    </source>
</evidence>
<gene>
    <name evidence="3" type="ORF">NIES37_04420</name>
</gene>
<evidence type="ECO:0000256" key="2">
    <source>
        <dbReference type="SAM" id="SignalP"/>
    </source>
</evidence>
<dbReference type="KEGG" id="ttq:NIES37_04420"/>
<reference evidence="3 4" key="1">
    <citation type="submission" date="2017-06" db="EMBL/GenBank/DDBJ databases">
        <title>Genome sequencing of cyanobaciteial culture collection at National Institute for Environmental Studies (NIES).</title>
        <authorList>
            <person name="Hirose Y."/>
            <person name="Shimura Y."/>
            <person name="Fujisawa T."/>
            <person name="Nakamura Y."/>
            <person name="Kawachi M."/>
        </authorList>
    </citation>
    <scope>NUCLEOTIDE SEQUENCE [LARGE SCALE GENOMIC DNA]</scope>
    <source>
        <strain evidence="3 4">NIES-37</strain>
    </source>
</reference>
<protein>
    <submittedName>
        <fullName evidence="3">Uncharacterized protein</fullName>
    </submittedName>
</protein>
<evidence type="ECO:0000313" key="4">
    <source>
        <dbReference type="Proteomes" id="UP000218785"/>
    </source>
</evidence>
<feature type="region of interest" description="Disordered" evidence="1">
    <location>
        <begin position="33"/>
        <end position="53"/>
    </location>
</feature>
<feature type="compositionally biased region" description="Polar residues" evidence="1">
    <location>
        <begin position="33"/>
        <end position="43"/>
    </location>
</feature>